<dbReference type="AlphaFoldDB" id="A0A1G7N428"/>
<dbReference type="RefSeq" id="WP_016843686.1">
    <property type="nucleotide sequence ID" value="NZ_FMZW01000068.1"/>
</dbReference>
<sequence length="46" mass="5112">MRWRSMTETTNTVLDTAPEDSFYAVGWTISGVATLATIVAIWMFGI</sequence>
<name>A0A1G7N428_9BRAD</name>
<gene>
    <name evidence="2" type="ORF">SAMN05216337_106810</name>
</gene>
<organism evidence="2 3">
    <name type="scientific">Bradyrhizobium brasilense</name>
    <dbReference type="NCBI Taxonomy" id="1419277"/>
    <lineage>
        <taxon>Bacteria</taxon>
        <taxon>Pseudomonadati</taxon>
        <taxon>Pseudomonadota</taxon>
        <taxon>Alphaproteobacteria</taxon>
        <taxon>Hyphomicrobiales</taxon>
        <taxon>Nitrobacteraceae</taxon>
        <taxon>Bradyrhizobium</taxon>
    </lineage>
</organism>
<dbReference type="EMBL" id="FMZW01000068">
    <property type="protein sequence ID" value="SDF68696.1"/>
    <property type="molecule type" value="Genomic_DNA"/>
</dbReference>
<proteinExistence type="predicted"/>
<keyword evidence="1" id="KW-0812">Transmembrane</keyword>
<dbReference type="Proteomes" id="UP000199245">
    <property type="component" value="Unassembled WGS sequence"/>
</dbReference>
<protein>
    <submittedName>
        <fullName evidence="2">Uncharacterized protein</fullName>
    </submittedName>
</protein>
<reference evidence="2 3" key="1">
    <citation type="submission" date="2016-10" db="EMBL/GenBank/DDBJ databases">
        <authorList>
            <person name="de Groot N.N."/>
        </authorList>
    </citation>
    <scope>NUCLEOTIDE SEQUENCE [LARGE SCALE GENOMIC DNA]</scope>
    <source>
        <strain evidence="2 3">R5</strain>
    </source>
</reference>
<dbReference type="GeneID" id="92952439"/>
<evidence type="ECO:0000313" key="2">
    <source>
        <dbReference type="EMBL" id="SDF68696.1"/>
    </source>
</evidence>
<feature type="transmembrane region" description="Helical" evidence="1">
    <location>
        <begin position="22"/>
        <end position="44"/>
    </location>
</feature>
<keyword evidence="1" id="KW-1133">Transmembrane helix</keyword>
<evidence type="ECO:0000313" key="3">
    <source>
        <dbReference type="Proteomes" id="UP000199245"/>
    </source>
</evidence>
<accession>A0A1G7N428</accession>
<keyword evidence="1" id="KW-0472">Membrane</keyword>
<evidence type="ECO:0000256" key="1">
    <source>
        <dbReference type="SAM" id="Phobius"/>
    </source>
</evidence>